<dbReference type="EMBL" id="AMZH03021312">
    <property type="protein sequence ID" value="RRT38324.1"/>
    <property type="molecule type" value="Genomic_DNA"/>
</dbReference>
<dbReference type="AlphaFoldDB" id="A0A426XFT2"/>
<sequence>MSISSNTLFTFFFMTFSLTYSFDVLYCRRYISLPFAESSIFCSGYNTPLSSQLLFTAVVESSNSDPPYYFNSLVTNSGVGLAELC</sequence>
<comment type="caution">
    <text evidence="1">The sequence shown here is derived from an EMBL/GenBank/DDBJ whole genome shotgun (WGS) entry which is preliminary data.</text>
</comment>
<dbReference type="Proteomes" id="UP000287651">
    <property type="component" value="Unassembled WGS sequence"/>
</dbReference>
<protein>
    <submittedName>
        <fullName evidence="1">Uncharacterized protein</fullName>
    </submittedName>
</protein>
<name>A0A426XFT2_ENSVE</name>
<evidence type="ECO:0000313" key="1">
    <source>
        <dbReference type="EMBL" id="RRT38324.1"/>
    </source>
</evidence>
<evidence type="ECO:0000313" key="2">
    <source>
        <dbReference type="Proteomes" id="UP000287651"/>
    </source>
</evidence>
<organism evidence="1 2">
    <name type="scientific">Ensete ventricosum</name>
    <name type="common">Abyssinian banana</name>
    <name type="synonym">Musa ensete</name>
    <dbReference type="NCBI Taxonomy" id="4639"/>
    <lineage>
        <taxon>Eukaryota</taxon>
        <taxon>Viridiplantae</taxon>
        <taxon>Streptophyta</taxon>
        <taxon>Embryophyta</taxon>
        <taxon>Tracheophyta</taxon>
        <taxon>Spermatophyta</taxon>
        <taxon>Magnoliopsida</taxon>
        <taxon>Liliopsida</taxon>
        <taxon>Zingiberales</taxon>
        <taxon>Musaceae</taxon>
        <taxon>Ensete</taxon>
    </lineage>
</organism>
<reference evidence="1 2" key="1">
    <citation type="journal article" date="2014" name="Agronomy (Basel)">
        <title>A Draft Genome Sequence for Ensete ventricosum, the Drought-Tolerant Tree Against Hunger.</title>
        <authorList>
            <person name="Harrison J."/>
            <person name="Moore K.A."/>
            <person name="Paszkiewicz K."/>
            <person name="Jones T."/>
            <person name="Grant M."/>
            <person name="Ambacheew D."/>
            <person name="Muzemil S."/>
            <person name="Studholme D.J."/>
        </authorList>
    </citation>
    <scope>NUCLEOTIDE SEQUENCE [LARGE SCALE GENOMIC DNA]</scope>
</reference>
<accession>A0A426XFT2</accession>
<proteinExistence type="predicted"/>
<gene>
    <name evidence="1" type="ORF">B296_00055100</name>
</gene>